<proteinExistence type="predicted"/>
<organism evidence="1 2">
    <name type="scientific">Phytophthora palmivora</name>
    <dbReference type="NCBI Taxonomy" id="4796"/>
    <lineage>
        <taxon>Eukaryota</taxon>
        <taxon>Sar</taxon>
        <taxon>Stramenopiles</taxon>
        <taxon>Oomycota</taxon>
        <taxon>Peronosporomycetes</taxon>
        <taxon>Peronosporales</taxon>
        <taxon>Peronosporaceae</taxon>
        <taxon>Phytophthora</taxon>
    </lineage>
</organism>
<dbReference type="EMBL" id="NCKW01006379">
    <property type="protein sequence ID" value="POM71993.1"/>
    <property type="molecule type" value="Genomic_DNA"/>
</dbReference>
<name>A0A2P4Y2G2_9STRA</name>
<dbReference type="AlphaFoldDB" id="A0A2P4Y2G2"/>
<gene>
    <name evidence="1" type="ORF">PHPALM_11370</name>
</gene>
<evidence type="ECO:0000313" key="2">
    <source>
        <dbReference type="Proteomes" id="UP000237271"/>
    </source>
</evidence>
<reference evidence="1 2" key="1">
    <citation type="journal article" date="2017" name="Genome Biol. Evol.">
        <title>Phytophthora megakarya and P. palmivora, closely related causal agents of cacao black pod rot, underwent increases in genome sizes and gene numbers by different mechanisms.</title>
        <authorList>
            <person name="Ali S.S."/>
            <person name="Shao J."/>
            <person name="Lary D.J."/>
            <person name="Kronmiller B."/>
            <person name="Shen D."/>
            <person name="Strem M.D."/>
            <person name="Amoako-Attah I."/>
            <person name="Akrofi A.Y."/>
            <person name="Begoude B.A."/>
            <person name="Ten Hoopen G.M."/>
            <person name="Coulibaly K."/>
            <person name="Kebe B.I."/>
            <person name="Melnick R.L."/>
            <person name="Guiltinan M.J."/>
            <person name="Tyler B.M."/>
            <person name="Meinhardt L.W."/>
            <person name="Bailey B.A."/>
        </authorList>
    </citation>
    <scope>NUCLEOTIDE SEQUENCE [LARGE SCALE GENOMIC DNA]</scope>
    <source>
        <strain evidence="2">sbr112.9</strain>
    </source>
</reference>
<evidence type="ECO:0000313" key="1">
    <source>
        <dbReference type="EMBL" id="POM71993.1"/>
    </source>
</evidence>
<sequence length="180" mass="19854">MTEGRTKIKVTLAGTLVYYFDAWVGSLSGQETILDGTLYLPDEVRIHLAGQRQLFIANSRWLELGQDTASPVADSFEVPIYSHMRPSKVVDRAGRTVGANTCQGTGPTQVLRITNLSDQPLTLLHDTWIGIRPHDADQVCIYDRGDLFALDVERQMVVLPEVVTTTEEVAIDTIQVGTPS</sequence>
<keyword evidence="2" id="KW-1185">Reference proteome</keyword>
<comment type="caution">
    <text evidence="1">The sequence shown here is derived from an EMBL/GenBank/DDBJ whole genome shotgun (WGS) entry which is preliminary data.</text>
</comment>
<protein>
    <submittedName>
        <fullName evidence="1">Uncharacterized protein</fullName>
    </submittedName>
</protein>
<accession>A0A2P4Y2G2</accession>
<dbReference type="Proteomes" id="UP000237271">
    <property type="component" value="Unassembled WGS sequence"/>
</dbReference>